<sequence>MFTYDWIALFITFLGTMFLVGELLVNMRGIFAILGFGFITVYFAGYLETEMFIIMMFVYFLGIILMIIDGKLVNDGTLATIGAATMVIAVGFSAPNWVAGLYSVIGVVLGGSASLLFLRVFKQRKMWSKMALNDQLSSEMGYNSMNEGYQFLLGKQGEAVTDMRPVGSVQIDDEEYSAVSNGQWITHGDKVEATKVDGTKILVKKLSDH</sequence>
<dbReference type="EMBL" id="CCDI010000003">
    <property type="protein sequence ID" value="CDQ24366.1"/>
    <property type="molecule type" value="Genomic_DNA"/>
</dbReference>
<dbReference type="Proteomes" id="UP000028868">
    <property type="component" value="Unassembled WGS sequence"/>
</dbReference>
<dbReference type="Gene3D" id="2.40.50.140">
    <property type="entry name" value="Nucleic acid-binding proteins"/>
    <property type="match status" value="1"/>
</dbReference>
<feature type="transmembrane region" description="Helical" evidence="5">
    <location>
        <begin position="6"/>
        <end position="25"/>
    </location>
</feature>
<dbReference type="SUPFAM" id="SSF141322">
    <property type="entry name" value="NfeD domain-like"/>
    <property type="match status" value="1"/>
</dbReference>
<evidence type="ECO:0000256" key="3">
    <source>
        <dbReference type="ARBA" id="ARBA00022989"/>
    </source>
</evidence>
<feature type="transmembrane region" description="Helical" evidence="5">
    <location>
        <begin position="30"/>
        <end position="46"/>
    </location>
</feature>
<accession>A0A024P6T3</accession>
<evidence type="ECO:0000256" key="1">
    <source>
        <dbReference type="ARBA" id="ARBA00004141"/>
    </source>
</evidence>
<dbReference type="InterPro" id="IPR052165">
    <property type="entry name" value="Membrane_assoc_protease"/>
</dbReference>
<comment type="caution">
    <text evidence="7">The sequence shown here is derived from an EMBL/GenBank/DDBJ whole genome shotgun (WGS) entry which is preliminary data.</text>
</comment>
<feature type="transmembrane region" description="Helical" evidence="5">
    <location>
        <begin position="52"/>
        <end position="69"/>
    </location>
</feature>
<dbReference type="InterPro" id="IPR012340">
    <property type="entry name" value="NA-bd_OB-fold"/>
</dbReference>
<feature type="domain" description="NfeD-like C-terminal" evidence="6">
    <location>
        <begin position="152"/>
        <end position="205"/>
    </location>
</feature>
<dbReference type="Pfam" id="PF01957">
    <property type="entry name" value="NfeD"/>
    <property type="match status" value="1"/>
</dbReference>
<evidence type="ECO:0000313" key="7">
    <source>
        <dbReference type="EMBL" id="CDQ24366.1"/>
    </source>
</evidence>
<dbReference type="AlphaFoldDB" id="A0A024P6T3"/>
<protein>
    <recommendedName>
        <fullName evidence="6">NfeD-like C-terminal domain-containing protein</fullName>
    </recommendedName>
</protein>
<evidence type="ECO:0000256" key="4">
    <source>
        <dbReference type="ARBA" id="ARBA00023136"/>
    </source>
</evidence>
<dbReference type="InterPro" id="IPR002810">
    <property type="entry name" value="NfeD-like_C"/>
</dbReference>
<proteinExistence type="predicted"/>
<evidence type="ECO:0000259" key="6">
    <source>
        <dbReference type="Pfam" id="PF01957"/>
    </source>
</evidence>
<keyword evidence="8" id="KW-1185">Reference proteome</keyword>
<comment type="subcellular location">
    <subcellularLocation>
        <location evidence="1">Membrane</location>
        <topology evidence="1">Multi-pass membrane protein</topology>
    </subcellularLocation>
</comment>
<gene>
    <name evidence="7" type="ORF">BN983_02645</name>
</gene>
<dbReference type="PANTHER" id="PTHR33507:SF3">
    <property type="entry name" value="INNER MEMBRANE PROTEIN YBBJ"/>
    <property type="match status" value="1"/>
</dbReference>
<feature type="transmembrane region" description="Helical" evidence="5">
    <location>
        <begin position="76"/>
        <end position="94"/>
    </location>
</feature>
<evidence type="ECO:0000256" key="5">
    <source>
        <dbReference type="SAM" id="Phobius"/>
    </source>
</evidence>
<organism evidence="7 8">
    <name type="scientific">Halobacillus karajensis</name>
    <dbReference type="NCBI Taxonomy" id="195088"/>
    <lineage>
        <taxon>Bacteria</taxon>
        <taxon>Bacillati</taxon>
        <taxon>Bacillota</taxon>
        <taxon>Bacilli</taxon>
        <taxon>Bacillales</taxon>
        <taxon>Bacillaceae</taxon>
        <taxon>Halobacillus</taxon>
    </lineage>
</organism>
<reference evidence="7 8" key="2">
    <citation type="submission" date="2014-05" db="EMBL/GenBank/DDBJ databases">
        <title>Draft genome sequence of Halobacillus karajensis HK-03.</title>
        <authorList>
            <person name="Khelaifia S."/>
            <person name="Croce O."/>
            <person name="Lagier J.C."/>
            <person name="Raoult D."/>
        </authorList>
    </citation>
    <scope>NUCLEOTIDE SEQUENCE [LARGE SCALE GENOMIC DNA]</scope>
    <source>
        <strain evidence="7 8">HD-03</strain>
    </source>
</reference>
<name>A0A024P6T3_9BACI</name>
<keyword evidence="2 5" id="KW-0812">Transmembrane</keyword>
<reference evidence="8" key="1">
    <citation type="submission" date="2014-03" db="EMBL/GenBank/DDBJ databases">
        <authorList>
            <person name="Urmite Genomes U."/>
        </authorList>
    </citation>
    <scope>NUCLEOTIDE SEQUENCE [LARGE SCALE GENOMIC DNA]</scope>
    <source>
        <strain evidence="8">HD-03</strain>
    </source>
</reference>
<evidence type="ECO:0000313" key="8">
    <source>
        <dbReference type="Proteomes" id="UP000028868"/>
    </source>
</evidence>
<evidence type="ECO:0000256" key="2">
    <source>
        <dbReference type="ARBA" id="ARBA00022692"/>
    </source>
</evidence>
<keyword evidence="4 5" id="KW-0472">Membrane</keyword>
<keyword evidence="3 5" id="KW-1133">Transmembrane helix</keyword>
<feature type="transmembrane region" description="Helical" evidence="5">
    <location>
        <begin position="100"/>
        <end position="121"/>
    </location>
</feature>
<dbReference type="RefSeq" id="WP_155996931.1">
    <property type="nucleotide sequence ID" value="NZ_CCDH010000001.1"/>
</dbReference>
<dbReference type="PANTHER" id="PTHR33507">
    <property type="entry name" value="INNER MEMBRANE PROTEIN YBBJ"/>
    <property type="match status" value="1"/>
</dbReference>
<dbReference type="GO" id="GO:0005886">
    <property type="term" value="C:plasma membrane"/>
    <property type="evidence" value="ECO:0007669"/>
    <property type="project" value="TreeGrafter"/>
</dbReference>